<evidence type="ECO:0000313" key="3">
    <source>
        <dbReference type="EMBL" id="WLR42726.1"/>
    </source>
</evidence>
<reference evidence="3 4" key="1">
    <citation type="submission" date="2023-06" db="EMBL/GenBank/DDBJ databases">
        <title>Five Gram-positive bacteria isolated from mangrove sediments in Shenzhen, Guangdong, China.</title>
        <authorList>
            <person name="Yu S."/>
            <person name="Zheng W."/>
            <person name="Huang Y."/>
        </authorList>
    </citation>
    <scope>NUCLEOTIDE SEQUENCE [LARGE SCALE GENOMIC DNA]</scope>
    <source>
        <strain evidence="3 4">SaN35-3</strain>
    </source>
</reference>
<proteinExistence type="predicted"/>
<dbReference type="Proteomes" id="UP001197974">
    <property type="component" value="Chromosome"/>
</dbReference>
<feature type="compositionally biased region" description="Basic and acidic residues" evidence="1">
    <location>
        <begin position="102"/>
        <end position="128"/>
    </location>
</feature>
<keyword evidence="2" id="KW-0472">Membrane</keyword>
<evidence type="ECO:0000256" key="1">
    <source>
        <dbReference type="SAM" id="MobiDB-lite"/>
    </source>
</evidence>
<keyword evidence="2" id="KW-0812">Transmembrane</keyword>
<gene>
    <name evidence="3" type="ORF">LC087_00285</name>
</gene>
<accession>A0ABY9JTJ7</accession>
<evidence type="ECO:0000313" key="4">
    <source>
        <dbReference type="Proteomes" id="UP001197974"/>
    </source>
</evidence>
<keyword evidence="2" id="KW-1133">Transmembrane helix</keyword>
<feature type="transmembrane region" description="Helical" evidence="2">
    <location>
        <begin position="44"/>
        <end position="69"/>
    </location>
</feature>
<keyword evidence="4" id="KW-1185">Reference proteome</keyword>
<dbReference type="RefSeq" id="WP_226539447.1">
    <property type="nucleotide sequence ID" value="NZ_CP129013.1"/>
</dbReference>
<feature type="region of interest" description="Disordered" evidence="1">
    <location>
        <begin position="102"/>
        <end position="137"/>
    </location>
</feature>
<name>A0ABY9JTJ7_9BACI</name>
<dbReference type="EMBL" id="CP129013">
    <property type="protein sequence ID" value="WLR42726.1"/>
    <property type="molecule type" value="Genomic_DNA"/>
</dbReference>
<evidence type="ECO:0000256" key="2">
    <source>
        <dbReference type="SAM" id="Phobius"/>
    </source>
</evidence>
<protein>
    <submittedName>
        <fullName evidence="3">Uncharacterized protein</fullName>
    </submittedName>
</protein>
<organism evidence="3 4">
    <name type="scientific">Bacillus carboniphilus</name>
    <dbReference type="NCBI Taxonomy" id="86663"/>
    <lineage>
        <taxon>Bacteria</taxon>
        <taxon>Bacillati</taxon>
        <taxon>Bacillota</taxon>
        <taxon>Bacilli</taxon>
        <taxon>Bacillales</taxon>
        <taxon>Bacillaceae</taxon>
        <taxon>Bacillus</taxon>
    </lineage>
</organism>
<sequence>MKRFSLIFGLFLIFSSVAGALNMFQIIYKEMKDNQEMYGENVDFWQYFYTFNGMSVFVYILLFGVMFLITHSFLKNQEKKISLLESISSSLAKQPHLIEKQEKKQGEEIKKEEKSEKEDNPQKFEQSKPSESYYWNG</sequence>